<evidence type="ECO:0000259" key="5">
    <source>
        <dbReference type="PROSITE" id="PS50931"/>
    </source>
</evidence>
<dbReference type="PRINTS" id="PR00039">
    <property type="entry name" value="HTHLYSR"/>
</dbReference>
<dbReference type="AlphaFoldDB" id="Q47GY9"/>
<dbReference type="EMBL" id="CP000089">
    <property type="protein sequence ID" value="AAZ45892.1"/>
    <property type="molecule type" value="Genomic_DNA"/>
</dbReference>
<dbReference type="InterPro" id="IPR058163">
    <property type="entry name" value="LysR-type_TF_proteobact-type"/>
</dbReference>
<organism evidence="6">
    <name type="scientific">Dechloromonas aromatica (strain RCB)</name>
    <dbReference type="NCBI Taxonomy" id="159087"/>
    <lineage>
        <taxon>Bacteria</taxon>
        <taxon>Pseudomonadati</taxon>
        <taxon>Pseudomonadota</taxon>
        <taxon>Betaproteobacteria</taxon>
        <taxon>Rhodocyclales</taxon>
        <taxon>Azonexaceae</taxon>
        <taxon>Dechloromonas</taxon>
    </lineage>
</organism>
<name>Q47GY9_DECAR</name>
<dbReference type="InterPro" id="IPR036390">
    <property type="entry name" value="WH_DNA-bd_sf"/>
</dbReference>
<reference evidence="6" key="1">
    <citation type="submission" date="2005-08" db="EMBL/GenBank/DDBJ databases">
        <title>Complete sequence of Dechloromonas aromatica RCB.</title>
        <authorList>
            <person name="Salinero K.K."/>
            <person name="Copeland A."/>
            <person name="Lucas S."/>
            <person name="Lapidus A."/>
            <person name="Barry K."/>
            <person name="Detter J.C."/>
            <person name="Glavina T."/>
            <person name="Hammon N."/>
            <person name="Israni S."/>
            <person name="Pitluck S."/>
            <person name="Di Bartolo G."/>
            <person name="Trong S."/>
            <person name="Schmutz J."/>
            <person name="Larimer F."/>
            <person name="Land M."/>
            <person name="Ivanova N."/>
            <person name="Richardson P."/>
        </authorList>
    </citation>
    <scope>NUCLEOTIDE SEQUENCE</scope>
    <source>
        <strain evidence="6">RCB</strain>
    </source>
</reference>
<dbReference type="FunFam" id="3.40.190.290:FF:000001">
    <property type="entry name" value="Transcriptional regulator, LysR family"/>
    <property type="match status" value="1"/>
</dbReference>
<dbReference type="KEGG" id="dar:Daro_1136"/>
<dbReference type="FunFam" id="1.10.10.10:FF:000001">
    <property type="entry name" value="LysR family transcriptional regulator"/>
    <property type="match status" value="1"/>
</dbReference>
<evidence type="ECO:0000256" key="3">
    <source>
        <dbReference type="ARBA" id="ARBA00023125"/>
    </source>
</evidence>
<dbReference type="GO" id="GO:0003700">
    <property type="term" value="F:DNA-binding transcription factor activity"/>
    <property type="evidence" value="ECO:0007669"/>
    <property type="project" value="InterPro"/>
</dbReference>
<dbReference type="GO" id="GO:0006351">
    <property type="term" value="P:DNA-templated transcription"/>
    <property type="evidence" value="ECO:0007669"/>
    <property type="project" value="TreeGrafter"/>
</dbReference>
<dbReference type="Gene3D" id="3.40.190.290">
    <property type="match status" value="1"/>
</dbReference>
<sequence>MSSELAFFSLLVQQGSLVQAARELGLTGPAVSRRLSQLEQRLGVRLLARTTRRMSLTPEGELYLAESRRILGEIEALEQALNRTRAEPRGLLRIHATFGFGRRQLAPAVSEFVRQHPAVDIQLTLSDQPVTPGEQGFDIAIRFGEPPEARVVARQIASNQRYLFASPAYLARRGQPLTLDELVNHDCIVIREGTGAFGTWTLCSGKQCRNIKVSGKLSSNHGEVAVDWALDGHGILLRSLWDTATDLRAGRLVRVLPEWSGSPADIYALYPQRLNLSAKVRVFLDFLTERFAAYRSATDSEAELPW</sequence>
<dbReference type="eggNOG" id="COG0583">
    <property type="taxonomic scope" value="Bacteria"/>
</dbReference>
<dbReference type="PANTHER" id="PTHR30537">
    <property type="entry name" value="HTH-TYPE TRANSCRIPTIONAL REGULATOR"/>
    <property type="match status" value="1"/>
</dbReference>
<proteinExistence type="inferred from homology"/>
<dbReference type="Gene3D" id="1.10.10.10">
    <property type="entry name" value="Winged helix-like DNA-binding domain superfamily/Winged helix DNA-binding domain"/>
    <property type="match status" value="1"/>
</dbReference>
<dbReference type="Pfam" id="PF00126">
    <property type="entry name" value="HTH_1"/>
    <property type="match status" value="1"/>
</dbReference>
<dbReference type="PANTHER" id="PTHR30537:SF5">
    <property type="entry name" value="HTH-TYPE TRANSCRIPTIONAL ACTIVATOR TTDR-RELATED"/>
    <property type="match status" value="1"/>
</dbReference>
<feature type="domain" description="HTH lysR-type" evidence="5">
    <location>
        <begin position="1"/>
        <end position="57"/>
    </location>
</feature>
<protein>
    <submittedName>
        <fullName evidence="6">Transcriptional regulator, LysR family</fullName>
    </submittedName>
</protein>
<comment type="similarity">
    <text evidence="1">Belongs to the LysR transcriptional regulatory family.</text>
</comment>
<dbReference type="InterPro" id="IPR000847">
    <property type="entry name" value="LysR_HTH_N"/>
</dbReference>
<evidence type="ECO:0000256" key="1">
    <source>
        <dbReference type="ARBA" id="ARBA00009437"/>
    </source>
</evidence>
<dbReference type="HOGENOM" id="CLU_039613_16_4_4"/>
<evidence type="ECO:0000313" key="6">
    <source>
        <dbReference type="EMBL" id="AAZ45892.1"/>
    </source>
</evidence>
<dbReference type="GO" id="GO:0043565">
    <property type="term" value="F:sequence-specific DNA binding"/>
    <property type="evidence" value="ECO:0007669"/>
    <property type="project" value="TreeGrafter"/>
</dbReference>
<dbReference type="SUPFAM" id="SSF46785">
    <property type="entry name" value="Winged helix' DNA-binding domain"/>
    <property type="match status" value="1"/>
</dbReference>
<keyword evidence="4" id="KW-0804">Transcription</keyword>
<keyword evidence="2" id="KW-0805">Transcription regulation</keyword>
<dbReference type="SUPFAM" id="SSF53850">
    <property type="entry name" value="Periplasmic binding protein-like II"/>
    <property type="match status" value="1"/>
</dbReference>
<dbReference type="InterPro" id="IPR036388">
    <property type="entry name" value="WH-like_DNA-bd_sf"/>
</dbReference>
<dbReference type="PROSITE" id="PS50931">
    <property type="entry name" value="HTH_LYSR"/>
    <property type="match status" value="1"/>
</dbReference>
<dbReference type="OrthoDB" id="9786526at2"/>
<gene>
    <name evidence="6" type="ordered locus">Daro_1136</name>
</gene>
<dbReference type="STRING" id="159087.Daro_1136"/>
<keyword evidence="3" id="KW-0238">DNA-binding</keyword>
<accession>Q47GY9</accession>
<dbReference type="InterPro" id="IPR005119">
    <property type="entry name" value="LysR_subst-bd"/>
</dbReference>
<evidence type="ECO:0000256" key="4">
    <source>
        <dbReference type="ARBA" id="ARBA00023163"/>
    </source>
</evidence>
<evidence type="ECO:0000256" key="2">
    <source>
        <dbReference type="ARBA" id="ARBA00023015"/>
    </source>
</evidence>
<dbReference type="Pfam" id="PF03466">
    <property type="entry name" value="LysR_substrate"/>
    <property type="match status" value="1"/>
</dbReference>
<dbReference type="CDD" id="cd08479">
    <property type="entry name" value="PBP2_CrgA_like_9"/>
    <property type="match status" value="1"/>
</dbReference>